<proteinExistence type="predicted"/>
<gene>
    <name evidence="1" type="ORF">M513_08800</name>
</gene>
<keyword evidence="2" id="KW-1185">Reference proteome</keyword>
<name>A0A085LZA4_9BILA</name>
<dbReference type="EMBL" id="KL363255">
    <property type="protein sequence ID" value="KFD50300.1"/>
    <property type="molecule type" value="Genomic_DNA"/>
</dbReference>
<reference evidence="1 2" key="1">
    <citation type="journal article" date="2014" name="Nat. Genet.">
        <title>Genome and transcriptome of the porcine whipworm Trichuris suis.</title>
        <authorList>
            <person name="Jex A.R."/>
            <person name="Nejsum P."/>
            <person name="Schwarz E.M."/>
            <person name="Hu L."/>
            <person name="Young N.D."/>
            <person name="Hall R.S."/>
            <person name="Korhonen P.K."/>
            <person name="Liao S."/>
            <person name="Thamsborg S."/>
            <person name="Xia J."/>
            <person name="Xu P."/>
            <person name="Wang S."/>
            <person name="Scheerlinck J.P."/>
            <person name="Hofmann A."/>
            <person name="Sternberg P.W."/>
            <person name="Wang J."/>
            <person name="Gasser R.B."/>
        </authorList>
    </citation>
    <scope>NUCLEOTIDE SEQUENCE [LARGE SCALE GENOMIC DNA]</scope>
    <source>
        <strain evidence="1">DCEP-RM93M</strain>
    </source>
</reference>
<organism evidence="1 2">
    <name type="scientific">Trichuris suis</name>
    <name type="common">pig whipworm</name>
    <dbReference type="NCBI Taxonomy" id="68888"/>
    <lineage>
        <taxon>Eukaryota</taxon>
        <taxon>Metazoa</taxon>
        <taxon>Ecdysozoa</taxon>
        <taxon>Nematoda</taxon>
        <taxon>Enoplea</taxon>
        <taxon>Dorylaimia</taxon>
        <taxon>Trichinellida</taxon>
        <taxon>Trichuridae</taxon>
        <taxon>Trichuris</taxon>
    </lineage>
</organism>
<dbReference type="Proteomes" id="UP000030764">
    <property type="component" value="Unassembled WGS sequence"/>
</dbReference>
<dbReference type="AlphaFoldDB" id="A0A085LZA4"/>
<evidence type="ECO:0000313" key="1">
    <source>
        <dbReference type="EMBL" id="KFD50300.1"/>
    </source>
</evidence>
<evidence type="ECO:0000313" key="2">
    <source>
        <dbReference type="Proteomes" id="UP000030764"/>
    </source>
</evidence>
<protein>
    <submittedName>
        <fullName evidence="1">Uncharacterized protein</fullName>
    </submittedName>
</protein>
<sequence>MRALRGMLDDRGGFDRLGYDLLWLLPLWASSSFGARPRRCLWLLESANGLFVSSDVGHVSFISIKGNTVRLDMVVQSSEVHYRADLVLASLNHGHEWYESFSRSVLSLVVGHERSLIDVQLQLLLVLSAGVFCGRVLPYHISQDIWTHAFPPFP</sequence>
<accession>A0A085LZA4</accession>